<feature type="transmembrane region" description="Helical" evidence="1">
    <location>
        <begin position="242"/>
        <end position="260"/>
    </location>
</feature>
<dbReference type="Pfam" id="PF00990">
    <property type="entry name" value="GGDEF"/>
    <property type="match status" value="1"/>
</dbReference>
<keyword evidence="1" id="KW-0472">Membrane</keyword>
<feature type="transmembrane region" description="Helical" evidence="1">
    <location>
        <begin position="77"/>
        <end position="98"/>
    </location>
</feature>
<organism evidence="4 5">
    <name type="scientific">Catenulispora yoronensis</name>
    <dbReference type="NCBI Taxonomy" id="450799"/>
    <lineage>
        <taxon>Bacteria</taxon>
        <taxon>Bacillati</taxon>
        <taxon>Actinomycetota</taxon>
        <taxon>Actinomycetes</taxon>
        <taxon>Catenulisporales</taxon>
        <taxon>Catenulisporaceae</taxon>
        <taxon>Catenulispora</taxon>
    </lineage>
</organism>
<keyword evidence="1" id="KW-0812">Transmembrane</keyword>
<dbReference type="InterPro" id="IPR043128">
    <property type="entry name" value="Rev_trsase/Diguanyl_cyclase"/>
</dbReference>
<feature type="domain" description="EAL" evidence="2">
    <location>
        <begin position="488"/>
        <end position="739"/>
    </location>
</feature>
<feature type="transmembrane region" description="Helical" evidence="1">
    <location>
        <begin position="200"/>
        <end position="222"/>
    </location>
</feature>
<dbReference type="SMART" id="SM00052">
    <property type="entry name" value="EAL"/>
    <property type="match status" value="1"/>
</dbReference>
<reference evidence="4 5" key="1">
    <citation type="journal article" date="2019" name="Int. J. Syst. Evol. Microbiol.">
        <title>The Global Catalogue of Microorganisms (GCM) 10K type strain sequencing project: providing services to taxonomists for standard genome sequencing and annotation.</title>
        <authorList>
            <consortium name="The Broad Institute Genomics Platform"/>
            <consortium name="The Broad Institute Genome Sequencing Center for Infectious Disease"/>
            <person name="Wu L."/>
            <person name="Ma J."/>
        </authorList>
    </citation>
    <scope>NUCLEOTIDE SEQUENCE [LARGE SCALE GENOMIC DNA]</scope>
    <source>
        <strain evidence="4 5">JCM 16014</strain>
    </source>
</reference>
<evidence type="ECO:0008006" key="6">
    <source>
        <dbReference type="Google" id="ProtNLM"/>
    </source>
</evidence>
<evidence type="ECO:0000256" key="1">
    <source>
        <dbReference type="SAM" id="Phobius"/>
    </source>
</evidence>
<dbReference type="NCBIfam" id="TIGR00254">
    <property type="entry name" value="GGDEF"/>
    <property type="match status" value="1"/>
</dbReference>
<feature type="transmembrane region" description="Helical" evidence="1">
    <location>
        <begin position="173"/>
        <end position="194"/>
    </location>
</feature>
<feature type="transmembrane region" description="Helical" evidence="1">
    <location>
        <begin position="12"/>
        <end position="32"/>
    </location>
</feature>
<dbReference type="InterPro" id="IPR052155">
    <property type="entry name" value="Biofilm_reg_signaling"/>
</dbReference>
<dbReference type="Proteomes" id="UP001500751">
    <property type="component" value="Unassembled WGS sequence"/>
</dbReference>
<dbReference type="CDD" id="cd01948">
    <property type="entry name" value="EAL"/>
    <property type="match status" value="1"/>
</dbReference>
<evidence type="ECO:0000259" key="3">
    <source>
        <dbReference type="PROSITE" id="PS50887"/>
    </source>
</evidence>
<feature type="transmembrane region" description="Helical" evidence="1">
    <location>
        <begin position="140"/>
        <end position="161"/>
    </location>
</feature>
<protein>
    <recommendedName>
        <fullName evidence="6">Diguanylate cyclase (GGDEF) domain-containing protein</fullName>
    </recommendedName>
</protein>
<feature type="transmembrane region" description="Helical" evidence="1">
    <location>
        <begin position="110"/>
        <end position="128"/>
    </location>
</feature>
<dbReference type="Pfam" id="PF00563">
    <property type="entry name" value="EAL"/>
    <property type="match status" value="1"/>
</dbReference>
<dbReference type="PANTHER" id="PTHR44757">
    <property type="entry name" value="DIGUANYLATE CYCLASE DGCP"/>
    <property type="match status" value="1"/>
</dbReference>
<feature type="domain" description="GGDEF" evidence="3">
    <location>
        <begin position="345"/>
        <end position="479"/>
    </location>
</feature>
<dbReference type="Gene3D" id="3.30.70.270">
    <property type="match status" value="1"/>
</dbReference>
<comment type="caution">
    <text evidence="4">The sequence shown here is derived from an EMBL/GenBank/DDBJ whole genome shotgun (WGS) entry which is preliminary data.</text>
</comment>
<gene>
    <name evidence="4" type="ORF">GCM10009839_79290</name>
</gene>
<accession>A0ABN2VB54</accession>
<evidence type="ECO:0000259" key="2">
    <source>
        <dbReference type="PROSITE" id="PS50883"/>
    </source>
</evidence>
<dbReference type="InterPro" id="IPR001633">
    <property type="entry name" value="EAL_dom"/>
</dbReference>
<dbReference type="Gene3D" id="3.20.20.450">
    <property type="entry name" value="EAL domain"/>
    <property type="match status" value="1"/>
</dbReference>
<dbReference type="CDD" id="cd01949">
    <property type="entry name" value="GGDEF"/>
    <property type="match status" value="1"/>
</dbReference>
<dbReference type="SUPFAM" id="SSF55073">
    <property type="entry name" value="Nucleotide cyclase"/>
    <property type="match status" value="1"/>
</dbReference>
<dbReference type="PROSITE" id="PS50883">
    <property type="entry name" value="EAL"/>
    <property type="match status" value="1"/>
</dbReference>
<feature type="transmembrane region" description="Helical" evidence="1">
    <location>
        <begin position="44"/>
        <end position="65"/>
    </location>
</feature>
<dbReference type="EMBL" id="BAAAQN010000069">
    <property type="protein sequence ID" value="GAA2057871.1"/>
    <property type="molecule type" value="Genomic_DNA"/>
</dbReference>
<dbReference type="InterPro" id="IPR029787">
    <property type="entry name" value="Nucleotide_cyclase"/>
</dbReference>
<evidence type="ECO:0000313" key="5">
    <source>
        <dbReference type="Proteomes" id="UP001500751"/>
    </source>
</evidence>
<sequence length="743" mass="79736">MALWTVFYYSVPSWHLLTWTVIGLGGVGAVLFGVRRYRPQAPTAWFLLAGAMVTLVSGDTSYNLLTDVFGQTEPFPSIADAIYLTTYPLAAGGVLVMVRRRSPMRDRAALIDAIILTTAAALLLWVYIITPTVADQDNSWFANAVSIAYPLGDVMLLAVAARLTTAGGLRGPAIRLLLVGVLGLTASDVAYALVRLYGTWHVGSAADLGWVVFYVSWGAAALSPSMTSLTEPVPRTRRSTKWRVLPLAAAALVAPTVLMIESLEANLRDGPVIAVVSAVMFLLVLWRLALASQETREQDNRAHTRAMVRELKHRAYRDPLTGLGNRLRFQERAERALSRAWDCGGVAAMLLIDLDNFKEVNDTQGHRTGDELLKAAAQRLAGAVRPGDLPVRLGGDEFAVLLSDGATEQAAVTLAERLVDVLAEPFRLSGAPVPVRASIGVATSPGGVGGTEEVLFRNADLALYAAKADGKGTWRLFEHGLYDAALQRMALRTGLDRALANGEFELHYQPIVELQGPPRVAGYEALVRWRHPQLGLLSPAAFVPLAEETGQIGPIGTWILRTAVADAASAGFGYVSVNVSASQFSGGGFVETVRGALSDAGLSPDRLVVEITETVFLHEASADALADLETLSLLGVRIAIDDFGTGYSSIGYLRDVQFDLIKADKTFVDRIVDLAEHERLLRGIVHVAGTMGITVVAEGVETVAQRDLLRDMGCAYAQGFLYSPAVPLGQTGEVRAVIEKGDD</sequence>
<dbReference type="PANTHER" id="PTHR44757:SF2">
    <property type="entry name" value="BIOFILM ARCHITECTURE MAINTENANCE PROTEIN MBAA"/>
    <property type="match status" value="1"/>
</dbReference>
<proteinExistence type="predicted"/>
<keyword evidence="5" id="KW-1185">Reference proteome</keyword>
<dbReference type="SMART" id="SM00267">
    <property type="entry name" value="GGDEF"/>
    <property type="match status" value="1"/>
</dbReference>
<dbReference type="SUPFAM" id="SSF141868">
    <property type="entry name" value="EAL domain-like"/>
    <property type="match status" value="1"/>
</dbReference>
<name>A0ABN2VB54_9ACTN</name>
<dbReference type="InterPro" id="IPR000160">
    <property type="entry name" value="GGDEF_dom"/>
</dbReference>
<dbReference type="InterPro" id="IPR035919">
    <property type="entry name" value="EAL_sf"/>
</dbReference>
<dbReference type="PROSITE" id="PS50887">
    <property type="entry name" value="GGDEF"/>
    <property type="match status" value="1"/>
</dbReference>
<feature type="transmembrane region" description="Helical" evidence="1">
    <location>
        <begin position="272"/>
        <end position="290"/>
    </location>
</feature>
<keyword evidence="1" id="KW-1133">Transmembrane helix</keyword>
<evidence type="ECO:0000313" key="4">
    <source>
        <dbReference type="EMBL" id="GAA2057871.1"/>
    </source>
</evidence>